<reference evidence="1 2" key="1">
    <citation type="journal article" date="2015" name="Nat. Commun.">
        <title>Production of butyrate from lysine and the Amadori product fructoselysine by a human gut commensal.</title>
        <authorList>
            <person name="Bui T.P."/>
            <person name="Ritari J."/>
            <person name="Boeren S."/>
            <person name="de Waard P."/>
            <person name="Plugge C.M."/>
            <person name="de Vos W.M."/>
        </authorList>
    </citation>
    <scope>NUCLEOTIDE SEQUENCE [LARGE SCALE GENOMIC DNA]</scope>
    <source>
        <strain evidence="1 2">AF211</strain>
    </source>
</reference>
<accession>A0A0S2W5U4</accession>
<dbReference type="STRING" id="1297617.IB211_02251"/>
<dbReference type="EMBL" id="CP011307">
    <property type="protein sequence ID" value="ALP94642.1"/>
    <property type="molecule type" value="Genomic_DNA"/>
</dbReference>
<evidence type="ECO:0000313" key="2">
    <source>
        <dbReference type="Proteomes" id="UP000064844"/>
    </source>
</evidence>
<dbReference type="AlphaFoldDB" id="A0A0S2W5U4"/>
<dbReference type="Proteomes" id="UP000064844">
    <property type="component" value="Chromosome"/>
</dbReference>
<proteinExistence type="predicted"/>
<evidence type="ECO:0000313" key="1">
    <source>
        <dbReference type="EMBL" id="ALP94642.1"/>
    </source>
</evidence>
<gene>
    <name evidence="1" type="ORF">IB211_02251</name>
</gene>
<dbReference type="KEGG" id="ibu:IB211_02251"/>
<organism evidence="1 2">
    <name type="scientific">Intestinimonas butyriciproducens</name>
    <dbReference type="NCBI Taxonomy" id="1297617"/>
    <lineage>
        <taxon>Bacteria</taxon>
        <taxon>Bacillati</taxon>
        <taxon>Bacillota</taxon>
        <taxon>Clostridia</taxon>
        <taxon>Eubacteriales</taxon>
        <taxon>Intestinimonas</taxon>
    </lineage>
</organism>
<protein>
    <submittedName>
        <fullName evidence="1">Uncharacterized protein</fullName>
    </submittedName>
</protein>
<sequence length="95" mass="10841">MTGTAPYRISRGRPCPLPVLFSNAVYFPGSLPRESPRSARRMPAAAGRKRSLTYRFFDRPRDHRPTCSFRACGAVISVFKNSFRISKPLVTFYRL</sequence>
<name>A0A0S2W5U4_9FIRM</name>
<keyword evidence="2" id="KW-1185">Reference proteome</keyword>
<reference evidence="2" key="2">
    <citation type="submission" date="2015-04" db="EMBL/GenBank/DDBJ databases">
        <title>A butyrogenic pathway from the amino acid lysine in a human gut commensal.</title>
        <authorList>
            <person name="de Vos W.M."/>
            <person name="Bui N.T.P."/>
            <person name="Plugge C.M."/>
            <person name="Ritari J."/>
        </authorList>
    </citation>
    <scope>NUCLEOTIDE SEQUENCE [LARGE SCALE GENOMIC DNA]</scope>
    <source>
        <strain evidence="2">AF211</strain>
    </source>
</reference>